<keyword evidence="1" id="KW-0472">Membrane</keyword>
<evidence type="ECO:0000313" key="2">
    <source>
        <dbReference type="EMBL" id="PJK29949.1"/>
    </source>
</evidence>
<keyword evidence="1" id="KW-1133">Transmembrane helix</keyword>
<dbReference type="OrthoDB" id="7996345at2"/>
<proteinExistence type="predicted"/>
<evidence type="ECO:0000313" key="3">
    <source>
        <dbReference type="Proteomes" id="UP000229498"/>
    </source>
</evidence>
<accession>A0A2M9G2K1</accession>
<gene>
    <name evidence="2" type="ORF">CVT23_09280</name>
</gene>
<name>A0A2M9G2K1_9PROT</name>
<dbReference type="AlphaFoldDB" id="A0A2M9G2K1"/>
<organism evidence="2 3">
    <name type="scientific">Minwuia thermotolerans</name>
    <dbReference type="NCBI Taxonomy" id="2056226"/>
    <lineage>
        <taxon>Bacteria</taxon>
        <taxon>Pseudomonadati</taxon>
        <taxon>Pseudomonadota</taxon>
        <taxon>Alphaproteobacteria</taxon>
        <taxon>Minwuiales</taxon>
        <taxon>Minwuiaceae</taxon>
        <taxon>Minwuia</taxon>
    </lineage>
</organism>
<reference evidence="2 3" key="1">
    <citation type="submission" date="2017-11" db="EMBL/GenBank/DDBJ databases">
        <title>Draft genome sequence of Rhizobiales bacterium SY3-13.</title>
        <authorList>
            <person name="Sun C."/>
        </authorList>
    </citation>
    <scope>NUCLEOTIDE SEQUENCE [LARGE SCALE GENOMIC DNA]</scope>
    <source>
        <strain evidence="2 3">SY3-13</strain>
    </source>
</reference>
<dbReference type="Proteomes" id="UP000229498">
    <property type="component" value="Unassembled WGS sequence"/>
</dbReference>
<dbReference type="InterPro" id="IPR004195">
    <property type="entry name" value="Head_decoration_D"/>
</dbReference>
<dbReference type="RefSeq" id="WP_109793224.1">
    <property type="nucleotide sequence ID" value="NZ_PHIG01000031.1"/>
</dbReference>
<feature type="transmembrane region" description="Helical" evidence="1">
    <location>
        <begin position="26"/>
        <end position="48"/>
    </location>
</feature>
<evidence type="ECO:0000256" key="1">
    <source>
        <dbReference type="SAM" id="Phobius"/>
    </source>
</evidence>
<sequence length="219" mass="21979">MSLKTETRHAGEFIVSEANGARSREAIVISSAVAAVLYAGTVLGMVAVDTADLTAAAVAGNTGNGGITLGDPEFAAGVKAGVYRITCIEAATDGGTFSVEDPDGVEIGVAEVGTEFDGEVVFTIADGGTDFAAGDAFTITVAEGSGKYVVYDPTNDDGSQTAAAILYEEADATSADADAVALVRDAEVNAEELTWFDGANAGQKATGLAELALKGVVGR</sequence>
<dbReference type="EMBL" id="PHIG01000031">
    <property type="protein sequence ID" value="PJK29949.1"/>
    <property type="molecule type" value="Genomic_DNA"/>
</dbReference>
<protein>
    <submittedName>
        <fullName evidence="2">Head decoration protein</fullName>
    </submittedName>
</protein>
<keyword evidence="1" id="KW-0812">Transmembrane</keyword>
<comment type="caution">
    <text evidence="2">The sequence shown here is derived from an EMBL/GenBank/DDBJ whole genome shotgun (WGS) entry which is preliminary data.</text>
</comment>
<dbReference type="Pfam" id="PF02924">
    <property type="entry name" value="HDPD"/>
    <property type="match status" value="1"/>
</dbReference>
<keyword evidence="3" id="KW-1185">Reference proteome</keyword>